<dbReference type="InterPro" id="IPR024512">
    <property type="entry name" value="Ser_palmitoyltrfase_ssu-like"/>
</dbReference>
<evidence type="ECO:0000256" key="1">
    <source>
        <dbReference type="ARBA" id="ARBA00004477"/>
    </source>
</evidence>
<organism evidence="7 8">
    <name type="scientific">Coccomyxa viridis</name>
    <dbReference type="NCBI Taxonomy" id="1274662"/>
    <lineage>
        <taxon>Eukaryota</taxon>
        <taxon>Viridiplantae</taxon>
        <taxon>Chlorophyta</taxon>
        <taxon>core chlorophytes</taxon>
        <taxon>Trebouxiophyceae</taxon>
        <taxon>Trebouxiophyceae incertae sedis</taxon>
        <taxon>Coccomyxaceae</taxon>
        <taxon>Coccomyxa</taxon>
    </lineage>
</organism>
<keyword evidence="8" id="KW-1185">Reference proteome</keyword>
<keyword evidence="2 6" id="KW-0812">Transmembrane</keyword>
<evidence type="ECO:0000256" key="5">
    <source>
        <dbReference type="ARBA" id="ARBA00023136"/>
    </source>
</evidence>
<keyword evidence="4 6" id="KW-1133">Transmembrane helix</keyword>
<accession>A0AAV1IP44</accession>
<protein>
    <submittedName>
        <fullName evidence="7">Uncharacterized protein</fullName>
    </submittedName>
</protein>
<evidence type="ECO:0000256" key="6">
    <source>
        <dbReference type="SAM" id="Phobius"/>
    </source>
</evidence>
<proteinExistence type="predicted"/>
<sequence>MNSRSSLYRLTVMAKEPAMSMTREANVLAAYKLLSEDASVIKNIYRRLKLSYYQYEVSSVCYMLQWWEKLLVNLTVLGVVVLIGYGAFNQVAKIHTLFTSITA</sequence>
<dbReference type="GO" id="GO:0005789">
    <property type="term" value="C:endoplasmic reticulum membrane"/>
    <property type="evidence" value="ECO:0007669"/>
    <property type="project" value="UniProtKB-SubCell"/>
</dbReference>
<evidence type="ECO:0000313" key="8">
    <source>
        <dbReference type="Proteomes" id="UP001314263"/>
    </source>
</evidence>
<reference evidence="7 8" key="1">
    <citation type="submission" date="2023-10" db="EMBL/GenBank/DDBJ databases">
        <authorList>
            <person name="Maclean D."/>
            <person name="Macfadyen A."/>
        </authorList>
    </citation>
    <scope>NUCLEOTIDE SEQUENCE [LARGE SCALE GENOMIC DNA]</scope>
</reference>
<feature type="transmembrane region" description="Helical" evidence="6">
    <location>
        <begin position="70"/>
        <end position="88"/>
    </location>
</feature>
<evidence type="ECO:0000256" key="4">
    <source>
        <dbReference type="ARBA" id="ARBA00022989"/>
    </source>
</evidence>
<gene>
    <name evidence="7" type="ORF">CVIRNUC_011147</name>
</gene>
<evidence type="ECO:0000256" key="2">
    <source>
        <dbReference type="ARBA" id="ARBA00022692"/>
    </source>
</evidence>
<evidence type="ECO:0000256" key="3">
    <source>
        <dbReference type="ARBA" id="ARBA00022824"/>
    </source>
</evidence>
<dbReference type="Pfam" id="PF11779">
    <property type="entry name" value="SPT_ssu-like"/>
    <property type="match status" value="1"/>
</dbReference>
<evidence type="ECO:0000313" key="7">
    <source>
        <dbReference type="EMBL" id="CAK0787925.1"/>
    </source>
</evidence>
<comment type="caution">
    <text evidence="7">The sequence shown here is derived from an EMBL/GenBank/DDBJ whole genome shotgun (WGS) entry which is preliminary data.</text>
</comment>
<keyword evidence="5 6" id="KW-0472">Membrane</keyword>
<comment type="subcellular location">
    <subcellularLocation>
        <location evidence="1">Endoplasmic reticulum membrane</location>
        <topology evidence="1">Multi-pass membrane protein</topology>
    </subcellularLocation>
</comment>
<dbReference type="Proteomes" id="UP001314263">
    <property type="component" value="Unassembled WGS sequence"/>
</dbReference>
<dbReference type="AlphaFoldDB" id="A0AAV1IP44"/>
<dbReference type="EMBL" id="CAUYUE010000018">
    <property type="protein sequence ID" value="CAK0787925.1"/>
    <property type="molecule type" value="Genomic_DNA"/>
</dbReference>
<keyword evidence="3" id="KW-0256">Endoplasmic reticulum</keyword>
<name>A0AAV1IP44_9CHLO</name>